<sequence>MDGHGHGDDEVTEQIVRAAETLGFFQAVNHGVPLNLLESFKDIAHKFFSLPAQRKVVYLAPVSPTLLVSTVPATCLRRRKLWDGKIISSCKTPLMTKLFDIGLKRSKTCYSSI</sequence>
<keyword evidence="2" id="KW-0408">Iron</keyword>
<evidence type="ECO:0000259" key="3">
    <source>
        <dbReference type="Pfam" id="PF14226"/>
    </source>
</evidence>
<reference evidence="4" key="1">
    <citation type="submission" date="2023-05" db="EMBL/GenBank/DDBJ databases">
        <title>Genome and transcriptome analyses reveal genes involved in the formation of fine ridges on petal epidermal cells in Hibiscus trionum.</title>
        <authorList>
            <person name="Koshimizu S."/>
            <person name="Masuda S."/>
            <person name="Ishii T."/>
            <person name="Shirasu K."/>
            <person name="Hoshino A."/>
            <person name="Arita M."/>
        </authorList>
    </citation>
    <scope>NUCLEOTIDE SEQUENCE</scope>
    <source>
        <strain evidence="4">Hamamatsu line</strain>
    </source>
</reference>
<keyword evidence="5" id="KW-1185">Reference proteome</keyword>
<evidence type="ECO:0000313" key="4">
    <source>
        <dbReference type="EMBL" id="GMJ08573.1"/>
    </source>
</evidence>
<dbReference type="InterPro" id="IPR026992">
    <property type="entry name" value="DIOX_N"/>
</dbReference>
<dbReference type="GO" id="GO:0046872">
    <property type="term" value="F:metal ion binding"/>
    <property type="evidence" value="ECO:0007669"/>
    <property type="project" value="UniProtKB-KW"/>
</dbReference>
<dbReference type="Gene3D" id="2.60.120.330">
    <property type="entry name" value="B-lactam Antibiotic, Isopenicillin N Synthase, Chain"/>
    <property type="match status" value="1"/>
</dbReference>
<protein>
    <recommendedName>
        <fullName evidence="3">Non-haem dioxygenase N-terminal domain-containing protein</fullName>
    </recommendedName>
</protein>
<name>A0A9W7MKV5_HIBTR</name>
<dbReference type="Pfam" id="PF14226">
    <property type="entry name" value="DIOX_N"/>
    <property type="match status" value="1"/>
</dbReference>
<dbReference type="OrthoDB" id="288590at2759"/>
<keyword evidence="1" id="KW-0479">Metal-binding</keyword>
<dbReference type="InterPro" id="IPR027443">
    <property type="entry name" value="IPNS-like_sf"/>
</dbReference>
<organism evidence="4 5">
    <name type="scientific">Hibiscus trionum</name>
    <name type="common">Flower of an hour</name>
    <dbReference type="NCBI Taxonomy" id="183268"/>
    <lineage>
        <taxon>Eukaryota</taxon>
        <taxon>Viridiplantae</taxon>
        <taxon>Streptophyta</taxon>
        <taxon>Embryophyta</taxon>
        <taxon>Tracheophyta</taxon>
        <taxon>Spermatophyta</taxon>
        <taxon>Magnoliopsida</taxon>
        <taxon>eudicotyledons</taxon>
        <taxon>Gunneridae</taxon>
        <taxon>Pentapetalae</taxon>
        <taxon>rosids</taxon>
        <taxon>malvids</taxon>
        <taxon>Malvales</taxon>
        <taxon>Malvaceae</taxon>
        <taxon>Malvoideae</taxon>
        <taxon>Hibiscus</taxon>
    </lineage>
</organism>
<dbReference type="SUPFAM" id="SSF51197">
    <property type="entry name" value="Clavaminate synthase-like"/>
    <property type="match status" value="1"/>
</dbReference>
<accession>A0A9W7MKV5</accession>
<evidence type="ECO:0000313" key="5">
    <source>
        <dbReference type="Proteomes" id="UP001165190"/>
    </source>
</evidence>
<gene>
    <name evidence="4" type="ORF">HRI_004526500</name>
</gene>
<feature type="domain" description="Non-haem dioxygenase N-terminal" evidence="3">
    <location>
        <begin position="8"/>
        <end position="58"/>
    </location>
</feature>
<evidence type="ECO:0000256" key="2">
    <source>
        <dbReference type="ARBA" id="ARBA00023004"/>
    </source>
</evidence>
<dbReference type="EMBL" id="BSYR01000052">
    <property type="protein sequence ID" value="GMJ08573.1"/>
    <property type="molecule type" value="Genomic_DNA"/>
</dbReference>
<dbReference type="AlphaFoldDB" id="A0A9W7MKV5"/>
<proteinExistence type="predicted"/>
<comment type="caution">
    <text evidence="4">The sequence shown here is derived from an EMBL/GenBank/DDBJ whole genome shotgun (WGS) entry which is preliminary data.</text>
</comment>
<evidence type="ECO:0000256" key="1">
    <source>
        <dbReference type="ARBA" id="ARBA00022723"/>
    </source>
</evidence>
<dbReference type="Proteomes" id="UP001165190">
    <property type="component" value="Unassembled WGS sequence"/>
</dbReference>